<organism evidence="2 3">
    <name type="scientific">Nesidiocoris tenuis</name>
    <dbReference type="NCBI Taxonomy" id="355587"/>
    <lineage>
        <taxon>Eukaryota</taxon>
        <taxon>Metazoa</taxon>
        <taxon>Ecdysozoa</taxon>
        <taxon>Arthropoda</taxon>
        <taxon>Hexapoda</taxon>
        <taxon>Insecta</taxon>
        <taxon>Pterygota</taxon>
        <taxon>Neoptera</taxon>
        <taxon>Paraneoptera</taxon>
        <taxon>Hemiptera</taxon>
        <taxon>Heteroptera</taxon>
        <taxon>Panheteroptera</taxon>
        <taxon>Cimicomorpha</taxon>
        <taxon>Miridae</taxon>
        <taxon>Dicyphina</taxon>
        <taxon>Nesidiocoris</taxon>
    </lineage>
</organism>
<reference evidence="2 3" key="1">
    <citation type="submission" date="2023-09" db="EMBL/GenBank/DDBJ databases">
        <title>Nesidiocoris tenuis whole genome shotgun sequence.</title>
        <authorList>
            <person name="Shibata T."/>
            <person name="Shimoda M."/>
            <person name="Kobayashi T."/>
            <person name="Uehara T."/>
        </authorList>
    </citation>
    <scope>NUCLEOTIDE SEQUENCE [LARGE SCALE GENOMIC DNA]</scope>
    <source>
        <strain evidence="2 3">Japan</strain>
    </source>
</reference>
<evidence type="ECO:0000313" key="2">
    <source>
        <dbReference type="EMBL" id="BET01340.1"/>
    </source>
</evidence>
<name>A0ABN7BCD7_9HEMI</name>
<feature type="region of interest" description="Disordered" evidence="1">
    <location>
        <begin position="1"/>
        <end position="25"/>
    </location>
</feature>
<evidence type="ECO:0000313" key="3">
    <source>
        <dbReference type="Proteomes" id="UP001307889"/>
    </source>
</evidence>
<gene>
    <name evidence="2" type="ORF">NTJ_14156</name>
</gene>
<sequence length="88" mass="9318">MSLSERNALPLYSGKKRPGTLKSGTENSVKWSYITISRTTVGGLNDGEQEMGSPVEAGRGARKEGMSVARGRSLMAVESVVEGSNEEG</sequence>
<keyword evidence="3" id="KW-1185">Reference proteome</keyword>
<dbReference type="EMBL" id="AP028920">
    <property type="protein sequence ID" value="BET01340.1"/>
    <property type="molecule type" value="Genomic_DNA"/>
</dbReference>
<evidence type="ECO:0000256" key="1">
    <source>
        <dbReference type="SAM" id="MobiDB-lite"/>
    </source>
</evidence>
<feature type="region of interest" description="Disordered" evidence="1">
    <location>
        <begin position="42"/>
        <end position="68"/>
    </location>
</feature>
<dbReference type="Proteomes" id="UP001307889">
    <property type="component" value="Chromosome 12"/>
</dbReference>
<accession>A0ABN7BCD7</accession>
<protein>
    <submittedName>
        <fullName evidence="2">Uncharacterized protein</fullName>
    </submittedName>
</protein>
<proteinExistence type="predicted"/>